<gene>
    <name evidence="1" type="ORF">H0A68_18445</name>
</gene>
<organism evidence="1 2">
    <name type="scientific">Allopusillimonas soli</name>
    <dbReference type="NCBI Taxonomy" id="659016"/>
    <lineage>
        <taxon>Bacteria</taxon>
        <taxon>Pseudomonadati</taxon>
        <taxon>Pseudomonadota</taxon>
        <taxon>Betaproteobacteria</taxon>
        <taxon>Burkholderiales</taxon>
        <taxon>Alcaligenaceae</taxon>
        <taxon>Allopusillimonas</taxon>
    </lineage>
</organism>
<accession>A0A853FG58</accession>
<dbReference type="Proteomes" id="UP000580517">
    <property type="component" value="Unassembled WGS sequence"/>
</dbReference>
<sequence>MHWSDSYVNIAYVPEMADCAVLAARVANDVLGKEITLPVSHAATIRAQARQVDELKDDYAVRVAAPIDGQPVLLIGRGQSCHIGVMCWIAHEWWVLHANQSFGFVTRERLRDLTRLHFKVEGFYQWL</sequence>
<evidence type="ECO:0000313" key="1">
    <source>
        <dbReference type="EMBL" id="NYT38859.1"/>
    </source>
</evidence>
<dbReference type="AlphaFoldDB" id="A0A853FG58"/>
<keyword evidence="2" id="KW-1185">Reference proteome</keyword>
<proteinExistence type="predicted"/>
<dbReference type="EMBL" id="JACCEW010000008">
    <property type="protein sequence ID" value="NYT38859.1"/>
    <property type="molecule type" value="Genomic_DNA"/>
</dbReference>
<comment type="caution">
    <text evidence="1">The sequence shown here is derived from an EMBL/GenBank/DDBJ whole genome shotgun (WGS) entry which is preliminary data.</text>
</comment>
<protein>
    <submittedName>
        <fullName evidence="1">Uncharacterized protein</fullName>
    </submittedName>
</protein>
<dbReference type="OrthoDB" id="8942304at2"/>
<reference evidence="1 2" key="1">
    <citation type="submission" date="2020-07" db="EMBL/GenBank/DDBJ databases">
        <title>Taxonomic revisions and descriptions of new bacterial species based on genomic comparisons in the high-G+C-content subgroup of the family Alcaligenaceae.</title>
        <authorList>
            <person name="Szabo A."/>
            <person name="Felfoldi T."/>
        </authorList>
    </citation>
    <scope>NUCLEOTIDE SEQUENCE [LARGE SCALE GENOMIC DNA]</scope>
    <source>
        <strain evidence="1 2">DSM 25264</strain>
    </source>
</reference>
<evidence type="ECO:0000313" key="2">
    <source>
        <dbReference type="Proteomes" id="UP000580517"/>
    </source>
</evidence>
<name>A0A853FG58_9BURK</name>